<gene>
    <name evidence="1" type="ORF">METZ01_LOCUS58187</name>
</gene>
<accession>A0A381SVH6</accession>
<dbReference type="AlphaFoldDB" id="A0A381SVH6"/>
<organism evidence="1">
    <name type="scientific">marine metagenome</name>
    <dbReference type="NCBI Taxonomy" id="408172"/>
    <lineage>
        <taxon>unclassified sequences</taxon>
        <taxon>metagenomes</taxon>
        <taxon>ecological metagenomes</taxon>
    </lineage>
</organism>
<sequence length="121" mass="13376">MFSGIAVCTQEYYIHILGAQPENTISAPPMKKPVLQVGNRAKHSTEIVNEMQVTFAYLEGTFLKSAMGMDELTTEMHNYALLAGIVSAPGGPYYFKDTGSAATMIEHKKMFKSFIYSIDVL</sequence>
<reference evidence="1" key="1">
    <citation type="submission" date="2018-05" db="EMBL/GenBank/DDBJ databases">
        <authorList>
            <person name="Lanie J.A."/>
            <person name="Ng W.-L."/>
            <person name="Kazmierczak K.M."/>
            <person name="Andrzejewski T.M."/>
            <person name="Davidsen T.M."/>
            <person name="Wayne K.J."/>
            <person name="Tettelin H."/>
            <person name="Glass J.I."/>
            <person name="Rusch D."/>
            <person name="Podicherti R."/>
            <person name="Tsui H.-C.T."/>
            <person name="Winkler M.E."/>
        </authorList>
    </citation>
    <scope>NUCLEOTIDE SEQUENCE</scope>
</reference>
<evidence type="ECO:0000313" key="1">
    <source>
        <dbReference type="EMBL" id="SVA05333.1"/>
    </source>
</evidence>
<proteinExistence type="predicted"/>
<dbReference type="EMBL" id="UINC01003327">
    <property type="protein sequence ID" value="SVA05333.1"/>
    <property type="molecule type" value="Genomic_DNA"/>
</dbReference>
<protein>
    <submittedName>
        <fullName evidence="1">Uncharacterized protein</fullName>
    </submittedName>
</protein>
<name>A0A381SVH6_9ZZZZ</name>